<organism evidence="2 3">
    <name type="scientific">Aquisalinus flavus</name>
    <dbReference type="NCBI Taxonomy" id="1526572"/>
    <lineage>
        <taxon>Bacteria</taxon>
        <taxon>Pseudomonadati</taxon>
        <taxon>Pseudomonadota</taxon>
        <taxon>Alphaproteobacteria</taxon>
        <taxon>Parvularculales</taxon>
        <taxon>Parvularculaceae</taxon>
        <taxon>Aquisalinus</taxon>
    </lineage>
</organism>
<reference evidence="2" key="2">
    <citation type="submission" date="2020-09" db="EMBL/GenBank/DDBJ databases">
        <authorList>
            <person name="Sun Q."/>
            <person name="Zhou Y."/>
        </authorList>
    </citation>
    <scope>NUCLEOTIDE SEQUENCE</scope>
    <source>
        <strain evidence="2">CGMCC 1.12921</strain>
    </source>
</reference>
<evidence type="ECO:0000256" key="1">
    <source>
        <dbReference type="SAM" id="SignalP"/>
    </source>
</evidence>
<feature type="signal peptide" evidence="1">
    <location>
        <begin position="1"/>
        <end position="27"/>
    </location>
</feature>
<evidence type="ECO:0000313" key="3">
    <source>
        <dbReference type="Proteomes" id="UP000613582"/>
    </source>
</evidence>
<feature type="chain" id="PRO_5035236175" evidence="1">
    <location>
        <begin position="28"/>
        <end position="135"/>
    </location>
</feature>
<dbReference type="AlphaFoldDB" id="A0A8J2V5S1"/>
<reference evidence="2" key="1">
    <citation type="journal article" date="2014" name="Int. J. Syst. Evol. Microbiol.">
        <title>Complete genome sequence of Corynebacterium casei LMG S-19264T (=DSM 44701T), isolated from a smear-ripened cheese.</title>
        <authorList>
            <consortium name="US DOE Joint Genome Institute (JGI-PGF)"/>
            <person name="Walter F."/>
            <person name="Albersmeier A."/>
            <person name="Kalinowski J."/>
            <person name="Ruckert C."/>
        </authorList>
    </citation>
    <scope>NUCLEOTIDE SEQUENCE</scope>
    <source>
        <strain evidence="2">CGMCC 1.12921</strain>
    </source>
</reference>
<dbReference type="Proteomes" id="UP000613582">
    <property type="component" value="Unassembled WGS sequence"/>
</dbReference>
<name>A0A8J2V5S1_9PROT</name>
<keyword evidence="1" id="KW-0732">Signal</keyword>
<sequence length="135" mass="14506">MKDMPGIFSIAAFGALLVVVLPGAVQADDTATDDIRSDCAAYYGALYMSRLLSEKVANMAEIDASARADAVVSQSDPDWDSIDDTMYNLLEYYDPGVDAFGQTRAPSGDAAEFLNTVIDCDETFGFEPVIQVKGE</sequence>
<evidence type="ECO:0000313" key="2">
    <source>
        <dbReference type="EMBL" id="GGD15383.1"/>
    </source>
</evidence>
<dbReference type="EMBL" id="BMGH01000001">
    <property type="protein sequence ID" value="GGD15383.1"/>
    <property type="molecule type" value="Genomic_DNA"/>
</dbReference>
<accession>A0A8J2V5S1</accession>
<protein>
    <submittedName>
        <fullName evidence="2">Uncharacterized protein</fullName>
    </submittedName>
</protein>
<comment type="caution">
    <text evidence="2">The sequence shown here is derived from an EMBL/GenBank/DDBJ whole genome shotgun (WGS) entry which is preliminary data.</text>
</comment>
<gene>
    <name evidence="2" type="ORF">GCM10011342_25200</name>
</gene>
<proteinExistence type="predicted"/>
<keyword evidence="3" id="KW-1185">Reference proteome</keyword>